<keyword evidence="6" id="KW-0812">Transmembrane</keyword>
<evidence type="ECO:0000313" key="8">
    <source>
        <dbReference type="Proteomes" id="UP000799429"/>
    </source>
</evidence>
<evidence type="ECO:0000256" key="4">
    <source>
        <dbReference type="ARBA" id="ARBA00043897"/>
    </source>
</evidence>
<gene>
    <name evidence="7" type="ORF">M501DRAFT_1013753</name>
</gene>
<feature type="region of interest" description="Disordered" evidence="5">
    <location>
        <begin position="243"/>
        <end position="264"/>
    </location>
</feature>
<dbReference type="PANTHER" id="PTHR31859:SF1">
    <property type="entry name" value="TETRATRICOPEPTIDE REPEAT PROTEIN 39C"/>
    <property type="match status" value="1"/>
</dbReference>
<keyword evidence="6" id="KW-0472">Membrane</keyword>
<dbReference type="AlphaFoldDB" id="A0A9P4SHD9"/>
<feature type="region of interest" description="Disordered" evidence="5">
    <location>
        <begin position="128"/>
        <end position="218"/>
    </location>
</feature>
<evidence type="ECO:0000256" key="5">
    <source>
        <dbReference type="SAM" id="MobiDB-lite"/>
    </source>
</evidence>
<dbReference type="EMBL" id="MU006090">
    <property type="protein sequence ID" value="KAF2842409.1"/>
    <property type="molecule type" value="Genomic_DNA"/>
</dbReference>
<evidence type="ECO:0000256" key="3">
    <source>
        <dbReference type="ARBA" id="ARBA00019539"/>
    </source>
</evidence>
<dbReference type="OrthoDB" id="2154985at2759"/>
<dbReference type="Pfam" id="PF10300">
    <property type="entry name" value="Iml2-TPR_39"/>
    <property type="match status" value="1"/>
</dbReference>
<comment type="function">
    <text evidence="4">Inclusion body (IB) resident protein that interacts strongly with lipid droplet (LD) proteins. Involved in LD-mediated IB clearing after protein folding stress, probably by enabling access to the IBs of an LD-stored soluble sterol derivative that acts as a chaperone in inclusion clearing.</text>
</comment>
<accession>A0A9P4SHD9</accession>
<name>A0A9P4SHD9_9PEZI</name>
<reference evidence="7" key="1">
    <citation type="journal article" date="2020" name="Stud. Mycol.">
        <title>101 Dothideomycetes genomes: a test case for predicting lifestyles and emergence of pathogens.</title>
        <authorList>
            <person name="Haridas S."/>
            <person name="Albert R."/>
            <person name="Binder M."/>
            <person name="Bloem J."/>
            <person name="Labutti K."/>
            <person name="Salamov A."/>
            <person name="Andreopoulos B."/>
            <person name="Baker S."/>
            <person name="Barry K."/>
            <person name="Bills G."/>
            <person name="Bluhm B."/>
            <person name="Cannon C."/>
            <person name="Castanera R."/>
            <person name="Culley D."/>
            <person name="Daum C."/>
            <person name="Ezra D."/>
            <person name="Gonzalez J."/>
            <person name="Henrissat B."/>
            <person name="Kuo A."/>
            <person name="Liang C."/>
            <person name="Lipzen A."/>
            <person name="Lutzoni F."/>
            <person name="Magnuson J."/>
            <person name="Mondo S."/>
            <person name="Nolan M."/>
            <person name="Ohm R."/>
            <person name="Pangilinan J."/>
            <person name="Park H.-J."/>
            <person name="Ramirez L."/>
            <person name="Alfaro M."/>
            <person name="Sun H."/>
            <person name="Tritt A."/>
            <person name="Yoshinaga Y."/>
            <person name="Zwiers L.-H."/>
            <person name="Turgeon B."/>
            <person name="Goodwin S."/>
            <person name="Spatafora J."/>
            <person name="Crous P."/>
            <person name="Grigoriev I."/>
        </authorList>
    </citation>
    <scope>NUCLEOTIDE SEQUENCE</scope>
    <source>
        <strain evidence="7">CBS 101060</strain>
    </source>
</reference>
<evidence type="ECO:0000313" key="7">
    <source>
        <dbReference type="EMBL" id="KAF2842409.1"/>
    </source>
</evidence>
<feature type="compositionally biased region" description="Low complexity" evidence="5">
    <location>
        <begin position="150"/>
        <end position="174"/>
    </location>
</feature>
<comment type="subunit">
    <text evidence="1">Interacts with lipid droplet proteins.</text>
</comment>
<keyword evidence="6" id="KW-1133">Transmembrane helix</keyword>
<feature type="compositionally biased region" description="Polar residues" evidence="5">
    <location>
        <begin position="129"/>
        <end position="149"/>
    </location>
</feature>
<dbReference type="GO" id="GO:0005829">
    <property type="term" value="C:cytosol"/>
    <property type="evidence" value="ECO:0007669"/>
    <property type="project" value="TreeGrafter"/>
</dbReference>
<dbReference type="PANTHER" id="PTHR31859">
    <property type="entry name" value="TETRATRICOPEPTIDE REPEAT PROTEIN 39 FAMILY MEMBER"/>
    <property type="match status" value="1"/>
</dbReference>
<feature type="transmembrane region" description="Helical" evidence="6">
    <location>
        <begin position="294"/>
        <end position="315"/>
    </location>
</feature>
<sequence>MNDDVDQAEKLLSEGNSAFHKLGKGVVVFLRATLGFEQEIMKEASEKLADAESTAYDQQRRAQRDPGSRQSSIYSAGTEYALCSAEAQLMSAVVAVLTESLTESIKGFYKLRKAFITLDAIMEEERRYVTQSSNTNTPRETMSSRPTTGSNLSLSTSKSSAAQSSQVRSPSPSKYFGNSSDRSWRGSLSRDEDEDGDDEDEFFDADETHGDAASTTTYMGHLEIDTHKNGESEDKKQNLIGDQPLKLEPEMVPQSTYSPSTGLTSGHLTEGVDADIFGENPVDLFIHSGSNLCYGLLLLIISMIPPAFATLLKIVGFKGDRERGIAMLWQASKFENINGALAGLMILGYYHNLVGVCDILPKSGDSAYPKQKCAELLNTMRQRYPKSHLWLLEDARMQAGNHKLEKAVDLLSGQEKSPLRQVEALGVFEKGMNCMFMHSYEECSKSFIQCISLNSWSHGLYYYNAGVAHVELYRKYKVDKPEKAEKHATEAERLLREVPKYTGKKRFMARQLPMDVFVDRKVKKWDQRAQQWGVDFIDAIGVSPVEEMIYFWNGYKRMRKEQLEDSLERLSWSSSDQNKTQWEKEPLDERAIQAVLKATALRNLERTEEAKKLLEQEVIGQEWHEFKGVLKDNWPCPCAHYEMAAILWEEYDNSSPSPKKTYPDQSEPSPNPNKMSLTKSRTSSNQDILIECSSWLKKVTEWETFELDARIGLKVTTGKETLKRYGIETS</sequence>
<feature type="compositionally biased region" description="Polar residues" evidence="5">
    <location>
        <begin position="253"/>
        <end position="264"/>
    </location>
</feature>
<dbReference type="InterPro" id="IPR019412">
    <property type="entry name" value="IML2/TPR_39"/>
</dbReference>
<protein>
    <recommendedName>
        <fullName evidence="2">Inclusion body clearance protein IML2</fullName>
    </recommendedName>
    <alternativeName>
        <fullName evidence="3">Inclusion body clearance protein iml2</fullName>
    </alternativeName>
</protein>
<dbReference type="GO" id="GO:0005634">
    <property type="term" value="C:nucleus"/>
    <property type="evidence" value="ECO:0007669"/>
    <property type="project" value="TreeGrafter"/>
</dbReference>
<feature type="region of interest" description="Disordered" evidence="5">
    <location>
        <begin position="655"/>
        <end position="682"/>
    </location>
</feature>
<comment type="caution">
    <text evidence="7">The sequence shown here is derived from an EMBL/GenBank/DDBJ whole genome shotgun (WGS) entry which is preliminary data.</text>
</comment>
<feature type="region of interest" description="Disordered" evidence="5">
    <location>
        <begin position="51"/>
        <end position="71"/>
    </location>
</feature>
<evidence type="ECO:0000256" key="6">
    <source>
        <dbReference type="SAM" id="Phobius"/>
    </source>
</evidence>
<keyword evidence="8" id="KW-1185">Reference proteome</keyword>
<organism evidence="7 8">
    <name type="scientific">Patellaria atrata CBS 101060</name>
    <dbReference type="NCBI Taxonomy" id="1346257"/>
    <lineage>
        <taxon>Eukaryota</taxon>
        <taxon>Fungi</taxon>
        <taxon>Dikarya</taxon>
        <taxon>Ascomycota</taxon>
        <taxon>Pezizomycotina</taxon>
        <taxon>Dothideomycetes</taxon>
        <taxon>Dothideomycetes incertae sedis</taxon>
        <taxon>Patellariales</taxon>
        <taxon>Patellariaceae</taxon>
        <taxon>Patellaria</taxon>
    </lineage>
</organism>
<dbReference type="Proteomes" id="UP000799429">
    <property type="component" value="Unassembled WGS sequence"/>
</dbReference>
<evidence type="ECO:0000256" key="2">
    <source>
        <dbReference type="ARBA" id="ARBA00018424"/>
    </source>
</evidence>
<feature type="compositionally biased region" description="Acidic residues" evidence="5">
    <location>
        <begin position="191"/>
        <end position="205"/>
    </location>
</feature>
<feature type="compositionally biased region" description="Basic and acidic residues" evidence="5">
    <location>
        <begin position="58"/>
        <end position="67"/>
    </location>
</feature>
<dbReference type="GO" id="GO:0005741">
    <property type="term" value="C:mitochondrial outer membrane"/>
    <property type="evidence" value="ECO:0007669"/>
    <property type="project" value="TreeGrafter"/>
</dbReference>
<feature type="transmembrane region" description="Helical" evidence="6">
    <location>
        <begin position="336"/>
        <end position="353"/>
    </location>
</feature>
<evidence type="ECO:0000256" key="1">
    <source>
        <dbReference type="ARBA" id="ARBA00011408"/>
    </source>
</evidence>
<proteinExistence type="predicted"/>